<feature type="domain" description="PepSY" evidence="2">
    <location>
        <begin position="14"/>
        <end position="89"/>
    </location>
</feature>
<evidence type="ECO:0000256" key="1">
    <source>
        <dbReference type="SAM" id="SignalP"/>
    </source>
</evidence>
<comment type="caution">
    <text evidence="3">The sequence shown here is derived from an EMBL/GenBank/DDBJ whole genome shotgun (WGS) entry which is preliminary data.</text>
</comment>
<organism evidence="3 4">
    <name type="scientific">Zavarzinia compransoris</name>
    <dbReference type="NCBI Taxonomy" id="1264899"/>
    <lineage>
        <taxon>Bacteria</taxon>
        <taxon>Pseudomonadati</taxon>
        <taxon>Pseudomonadota</taxon>
        <taxon>Alphaproteobacteria</taxon>
        <taxon>Rhodospirillales</taxon>
        <taxon>Zavarziniaceae</taxon>
        <taxon>Zavarzinia</taxon>
    </lineage>
</organism>
<keyword evidence="4" id="KW-1185">Reference proteome</keyword>
<feature type="signal peptide" evidence="1">
    <location>
        <begin position="1"/>
        <end position="25"/>
    </location>
</feature>
<dbReference type="OrthoDB" id="7365433at2"/>
<keyword evidence="1" id="KW-0732">Signal</keyword>
<reference evidence="4" key="1">
    <citation type="submission" date="2018-05" db="EMBL/GenBank/DDBJ databases">
        <title>Zavarzinia sp. HR-AS.</title>
        <authorList>
            <person name="Lee Y."/>
            <person name="Jeon C.O."/>
        </authorList>
    </citation>
    <scope>NUCLEOTIDE SEQUENCE [LARGE SCALE GENOMIC DNA]</scope>
    <source>
        <strain evidence="4">DSM 1231</strain>
    </source>
</reference>
<dbReference type="RefSeq" id="WP_109920546.1">
    <property type="nucleotide sequence ID" value="NZ_QGLF01000002.1"/>
</dbReference>
<dbReference type="Proteomes" id="UP000246077">
    <property type="component" value="Unassembled WGS sequence"/>
</dbReference>
<dbReference type="InterPro" id="IPR025711">
    <property type="entry name" value="PepSY"/>
</dbReference>
<evidence type="ECO:0000259" key="2">
    <source>
        <dbReference type="Pfam" id="PF13670"/>
    </source>
</evidence>
<sequence>MSLARLTLGVLAGVLLAGQAGTALASGNVSCSEPKEQWRPRVELQRELKAKGWAVRKFVVYNGCYEIYGFDEQDKQVEAFFNPRTFERVYPAP</sequence>
<evidence type="ECO:0000313" key="4">
    <source>
        <dbReference type="Proteomes" id="UP000246077"/>
    </source>
</evidence>
<proteinExistence type="predicted"/>
<dbReference type="Pfam" id="PF13670">
    <property type="entry name" value="PepSY_2"/>
    <property type="match status" value="1"/>
</dbReference>
<evidence type="ECO:0000313" key="3">
    <source>
        <dbReference type="EMBL" id="PWR21902.1"/>
    </source>
</evidence>
<protein>
    <submittedName>
        <fullName evidence="3">PepSY domain-containing protein</fullName>
    </submittedName>
</protein>
<gene>
    <name evidence="3" type="ORF">DKG75_07925</name>
</gene>
<name>A0A317E5L7_9PROT</name>
<dbReference type="AlphaFoldDB" id="A0A317E5L7"/>
<accession>A0A317E5L7</accession>
<dbReference type="EMBL" id="QGLF01000002">
    <property type="protein sequence ID" value="PWR21902.1"/>
    <property type="molecule type" value="Genomic_DNA"/>
</dbReference>
<feature type="chain" id="PRO_5016297395" evidence="1">
    <location>
        <begin position="26"/>
        <end position="93"/>
    </location>
</feature>